<dbReference type="InterPro" id="IPR005467">
    <property type="entry name" value="His_kinase_dom"/>
</dbReference>
<evidence type="ECO:0000256" key="3">
    <source>
        <dbReference type="ARBA" id="ARBA00012438"/>
    </source>
</evidence>
<keyword evidence="8" id="KW-1133">Transmembrane helix</keyword>
<comment type="subcellular location">
    <subcellularLocation>
        <location evidence="2">Membrane</location>
    </subcellularLocation>
</comment>
<protein>
    <recommendedName>
        <fullName evidence="3">histidine kinase</fullName>
        <ecNumber evidence="3">2.7.13.3</ecNumber>
    </recommendedName>
</protein>
<dbReference type="Gene3D" id="3.30.565.10">
    <property type="entry name" value="Histidine kinase-like ATPase, C-terminal domain"/>
    <property type="match status" value="1"/>
</dbReference>
<sequence length="464" mass="52827">MKSLFKIISRYSVTAGMIIGVILISNIAVFVAVGYHNMVSAGAPDFKRSALESVGKEFYQENDTWQLSDTGRQELKEADFKWCMALDEHGEVVWEWKLPAGFDRSYTISEVARFSRWYLHDYPVAVWEAGKLLLVVGLDPEFFFRYSEILTLTNFTMIPQYVKWALIVNTIVIIVFVFLLGYRFYQALKPLGRGLEKLSREEEVKLREKGMTGILAAQLNRTSEILQEQKKRLTKRDLARTEWIAGVSHDIRTPLALIVGYTDRLSKSPNLNQEEKALADAVCRQSLVIRQLITDLNLTSKLAYEAQPLNKKECSPALILRECAADIYNEKIEQDKGQEPEVDVELLIPADMEKVRIFADSGLLKRALRNLIGNSVRHNPGGCQVMVRLYEKNEKIYISVKDTGKGVPELVVQNMDNQTDKVHIMGLRLARQIVRAHGGELIFEKRESGTYDVTLELSVSKLHP</sequence>
<evidence type="ECO:0000313" key="10">
    <source>
        <dbReference type="EMBL" id="MET3751695.1"/>
    </source>
</evidence>
<evidence type="ECO:0000313" key="11">
    <source>
        <dbReference type="Proteomes" id="UP001549106"/>
    </source>
</evidence>
<evidence type="ECO:0000256" key="6">
    <source>
        <dbReference type="ARBA" id="ARBA00022777"/>
    </source>
</evidence>
<dbReference type="SUPFAM" id="SSF55874">
    <property type="entry name" value="ATPase domain of HSP90 chaperone/DNA topoisomerase II/histidine kinase"/>
    <property type="match status" value="1"/>
</dbReference>
<dbReference type="InterPro" id="IPR003594">
    <property type="entry name" value="HATPase_dom"/>
</dbReference>
<dbReference type="InterPro" id="IPR050351">
    <property type="entry name" value="BphY/WalK/GraS-like"/>
</dbReference>
<name>A0ABV2M5E9_9FIRM</name>
<dbReference type="Pfam" id="PF02518">
    <property type="entry name" value="HATPase_c"/>
    <property type="match status" value="1"/>
</dbReference>
<accession>A0ABV2M5E9</accession>
<dbReference type="SUPFAM" id="SSF47384">
    <property type="entry name" value="Homodimeric domain of signal transducing histidine kinase"/>
    <property type="match status" value="1"/>
</dbReference>
<dbReference type="InterPro" id="IPR036890">
    <property type="entry name" value="HATPase_C_sf"/>
</dbReference>
<dbReference type="GO" id="GO:0016301">
    <property type="term" value="F:kinase activity"/>
    <property type="evidence" value="ECO:0007669"/>
    <property type="project" value="UniProtKB-KW"/>
</dbReference>
<dbReference type="InterPro" id="IPR036097">
    <property type="entry name" value="HisK_dim/P_sf"/>
</dbReference>
<evidence type="ECO:0000256" key="7">
    <source>
        <dbReference type="ARBA" id="ARBA00023012"/>
    </source>
</evidence>
<keyword evidence="6 10" id="KW-0418">Kinase</keyword>
<keyword evidence="11" id="KW-1185">Reference proteome</keyword>
<comment type="catalytic activity">
    <reaction evidence="1">
        <text>ATP + protein L-histidine = ADP + protein N-phospho-L-histidine.</text>
        <dbReference type="EC" id="2.7.13.3"/>
    </reaction>
</comment>
<dbReference type="EMBL" id="JBEPMJ010000026">
    <property type="protein sequence ID" value="MET3751695.1"/>
    <property type="molecule type" value="Genomic_DNA"/>
</dbReference>
<proteinExistence type="predicted"/>
<evidence type="ECO:0000256" key="1">
    <source>
        <dbReference type="ARBA" id="ARBA00000085"/>
    </source>
</evidence>
<dbReference type="EC" id="2.7.13.3" evidence="3"/>
<evidence type="ECO:0000256" key="5">
    <source>
        <dbReference type="ARBA" id="ARBA00022679"/>
    </source>
</evidence>
<dbReference type="PROSITE" id="PS50109">
    <property type="entry name" value="HIS_KIN"/>
    <property type="match status" value="1"/>
</dbReference>
<evidence type="ECO:0000256" key="4">
    <source>
        <dbReference type="ARBA" id="ARBA00022553"/>
    </source>
</evidence>
<keyword evidence="7" id="KW-0902">Two-component regulatory system</keyword>
<evidence type="ECO:0000256" key="8">
    <source>
        <dbReference type="SAM" id="Phobius"/>
    </source>
</evidence>
<keyword evidence="8" id="KW-0812">Transmembrane</keyword>
<keyword evidence="8" id="KW-0472">Membrane</keyword>
<dbReference type="PANTHER" id="PTHR45453">
    <property type="entry name" value="PHOSPHATE REGULON SENSOR PROTEIN PHOR"/>
    <property type="match status" value="1"/>
</dbReference>
<dbReference type="CDD" id="cd00082">
    <property type="entry name" value="HisKA"/>
    <property type="match status" value="1"/>
</dbReference>
<gene>
    <name evidence="10" type="ORF">ABID24_002956</name>
</gene>
<dbReference type="Pfam" id="PF00512">
    <property type="entry name" value="HisKA"/>
    <property type="match status" value="1"/>
</dbReference>
<dbReference type="InterPro" id="IPR003661">
    <property type="entry name" value="HisK_dim/P_dom"/>
</dbReference>
<dbReference type="PANTHER" id="PTHR45453:SF1">
    <property type="entry name" value="PHOSPHATE REGULON SENSOR PROTEIN PHOR"/>
    <property type="match status" value="1"/>
</dbReference>
<feature type="transmembrane region" description="Helical" evidence="8">
    <location>
        <begin position="12"/>
        <end position="35"/>
    </location>
</feature>
<feature type="domain" description="Histidine kinase" evidence="9">
    <location>
        <begin position="246"/>
        <end position="461"/>
    </location>
</feature>
<dbReference type="SMART" id="SM00387">
    <property type="entry name" value="HATPase_c"/>
    <property type="match status" value="1"/>
</dbReference>
<evidence type="ECO:0000259" key="9">
    <source>
        <dbReference type="PROSITE" id="PS50109"/>
    </source>
</evidence>
<dbReference type="SMART" id="SM00388">
    <property type="entry name" value="HisKA"/>
    <property type="match status" value="1"/>
</dbReference>
<organism evidence="10 11">
    <name type="scientific">Blautia caecimuris</name>
    <dbReference type="NCBI Taxonomy" id="1796615"/>
    <lineage>
        <taxon>Bacteria</taxon>
        <taxon>Bacillati</taxon>
        <taxon>Bacillota</taxon>
        <taxon>Clostridia</taxon>
        <taxon>Lachnospirales</taxon>
        <taxon>Lachnospiraceae</taxon>
        <taxon>Blautia</taxon>
    </lineage>
</organism>
<comment type="caution">
    <text evidence="10">The sequence shown here is derived from an EMBL/GenBank/DDBJ whole genome shotgun (WGS) entry which is preliminary data.</text>
</comment>
<keyword evidence="5" id="KW-0808">Transferase</keyword>
<evidence type="ECO:0000256" key="2">
    <source>
        <dbReference type="ARBA" id="ARBA00004370"/>
    </source>
</evidence>
<keyword evidence="4" id="KW-0597">Phosphoprotein</keyword>
<dbReference type="Proteomes" id="UP001549106">
    <property type="component" value="Unassembled WGS sequence"/>
</dbReference>
<feature type="transmembrane region" description="Helical" evidence="8">
    <location>
        <begin position="164"/>
        <end position="185"/>
    </location>
</feature>
<dbReference type="RefSeq" id="WP_022066838.1">
    <property type="nucleotide sequence ID" value="NZ_BAABXN010000001.1"/>
</dbReference>
<reference evidence="10 11" key="1">
    <citation type="submission" date="2024-06" db="EMBL/GenBank/DDBJ databases">
        <title>Genomic Encyclopedia of Type Strains, Phase IV (KMG-IV): sequencing the most valuable type-strain genomes for metagenomic binning, comparative biology and taxonomic classification.</title>
        <authorList>
            <person name="Goeker M."/>
        </authorList>
    </citation>
    <scope>NUCLEOTIDE SEQUENCE [LARGE SCALE GENOMIC DNA]</scope>
    <source>
        <strain evidence="10 11">DSM 29492</strain>
    </source>
</reference>
<dbReference type="Gene3D" id="1.10.287.130">
    <property type="match status" value="1"/>
</dbReference>